<sequence>METLLSPSRRAMPEDASGTLLAALHRAIVEALGPEVETLTIERAVLGVFFTGVKLSNGAGGLCATPIKSVPEAVCCPSSAHAMPTPGKITGRPVQQILGDLYRPQDLRRTLAIATLNALAETLWRRDGPAAGVEVMGEDGFEALALALEPEHRVALVGAFPPYMKELRRRKQPFNILELDPAVLKPDELPFYVPADRAAEIVPKADVLITTGTTLINGSLDGLLGMLKPGAQAAVIGPTATLFMPPYAQRGVTVVGGTRVHDPDTLLTLLAEGGSGYHFFEKTVERVTLRVSQGQ</sequence>
<dbReference type="Pfam" id="PF13938">
    <property type="entry name" value="DUF4213"/>
    <property type="match status" value="1"/>
</dbReference>
<evidence type="ECO:0000313" key="4">
    <source>
        <dbReference type="Proteomes" id="UP000294692"/>
    </source>
</evidence>
<keyword evidence="4" id="KW-1185">Reference proteome</keyword>
<dbReference type="InterPro" id="IPR025251">
    <property type="entry name" value="DUF4213"/>
</dbReference>
<accession>A0A4R3UZ47</accession>
<reference evidence="3 4" key="1">
    <citation type="submission" date="2019-03" db="EMBL/GenBank/DDBJ databases">
        <title>Genomic Encyclopedia of Type Strains, Phase IV (KMG-IV): sequencing the most valuable type-strain genomes for metagenomic binning, comparative biology and taxonomic classification.</title>
        <authorList>
            <person name="Goeker M."/>
        </authorList>
    </citation>
    <scope>NUCLEOTIDE SEQUENCE [LARGE SCALE GENOMIC DNA]</scope>
    <source>
        <strain evidence="3 4">DSM 100048</strain>
    </source>
</reference>
<comment type="caution">
    <text evidence="3">The sequence shown here is derived from an EMBL/GenBank/DDBJ whole genome shotgun (WGS) entry which is preliminary data.</text>
</comment>
<evidence type="ECO:0000259" key="2">
    <source>
        <dbReference type="Pfam" id="PF13938"/>
    </source>
</evidence>
<feature type="domain" description="Putative heavy-metal chelation" evidence="1">
    <location>
        <begin position="146"/>
        <end position="286"/>
    </location>
</feature>
<dbReference type="AlphaFoldDB" id="A0A4R3UZ47"/>
<dbReference type="EMBL" id="SMBX01000008">
    <property type="protein sequence ID" value="TCU95254.1"/>
    <property type="molecule type" value="Genomic_DNA"/>
</dbReference>
<dbReference type="OrthoDB" id="252759at2"/>
<gene>
    <name evidence="3" type="ORF">EV686_10897</name>
</gene>
<evidence type="ECO:0000259" key="1">
    <source>
        <dbReference type="Pfam" id="PF04016"/>
    </source>
</evidence>
<feature type="domain" description="DUF4213" evidence="2">
    <location>
        <begin position="30"/>
        <end position="119"/>
    </location>
</feature>
<dbReference type="Gene3D" id="3.40.50.11590">
    <property type="match status" value="1"/>
</dbReference>
<protein>
    <submittedName>
        <fullName evidence="3">Uncharacterized protein (DUF4213/DUF364 family)</fullName>
    </submittedName>
</protein>
<dbReference type="Proteomes" id="UP000294692">
    <property type="component" value="Unassembled WGS sequence"/>
</dbReference>
<proteinExistence type="predicted"/>
<dbReference type="InterPro" id="IPR007161">
    <property type="entry name" value="DUF364"/>
</dbReference>
<dbReference type="RefSeq" id="WP_132477699.1">
    <property type="nucleotide sequence ID" value="NZ_JBHRVM010000001.1"/>
</dbReference>
<organism evidence="3 4">
    <name type="scientific">Paracandidimonas soli</name>
    <dbReference type="NCBI Taxonomy" id="1917182"/>
    <lineage>
        <taxon>Bacteria</taxon>
        <taxon>Pseudomonadati</taxon>
        <taxon>Pseudomonadota</taxon>
        <taxon>Betaproteobacteria</taxon>
        <taxon>Burkholderiales</taxon>
        <taxon>Alcaligenaceae</taxon>
        <taxon>Paracandidimonas</taxon>
    </lineage>
</organism>
<dbReference type="Pfam" id="PF04016">
    <property type="entry name" value="DUF364"/>
    <property type="match status" value="1"/>
</dbReference>
<dbReference type="SUPFAM" id="SSF159713">
    <property type="entry name" value="Dhaf3308-like"/>
    <property type="match status" value="1"/>
</dbReference>
<evidence type="ECO:0000313" key="3">
    <source>
        <dbReference type="EMBL" id="TCU95254.1"/>
    </source>
</evidence>
<name>A0A4R3UZ47_9BURK</name>